<organism evidence="1 2">
    <name type="scientific">Arctium lappa</name>
    <name type="common">Greater burdock</name>
    <name type="synonym">Lappa major</name>
    <dbReference type="NCBI Taxonomy" id="4217"/>
    <lineage>
        <taxon>Eukaryota</taxon>
        <taxon>Viridiplantae</taxon>
        <taxon>Streptophyta</taxon>
        <taxon>Embryophyta</taxon>
        <taxon>Tracheophyta</taxon>
        <taxon>Spermatophyta</taxon>
        <taxon>Magnoliopsida</taxon>
        <taxon>eudicotyledons</taxon>
        <taxon>Gunneridae</taxon>
        <taxon>Pentapetalae</taxon>
        <taxon>asterids</taxon>
        <taxon>campanulids</taxon>
        <taxon>Asterales</taxon>
        <taxon>Asteraceae</taxon>
        <taxon>Carduoideae</taxon>
        <taxon>Cardueae</taxon>
        <taxon>Arctiinae</taxon>
        <taxon>Arctium</taxon>
    </lineage>
</organism>
<dbReference type="Proteomes" id="UP001055879">
    <property type="component" value="Linkage Group LG08"/>
</dbReference>
<reference evidence="1 2" key="2">
    <citation type="journal article" date="2022" name="Mol. Ecol. Resour.">
        <title>The genomes of chicory, endive, great burdock and yacon provide insights into Asteraceae paleo-polyploidization history and plant inulin production.</title>
        <authorList>
            <person name="Fan W."/>
            <person name="Wang S."/>
            <person name="Wang H."/>
            <person name="Wang A."/>
            <person name="Jiang F."/>
            <person name="Liu H."/>
            <person name="Zhao H."/>
            <person name="Xu D."/>
            <person name="Zhang Y."/>
        </authorList>
    </citation>
    <scope>NUCLEOTIDE SEQUENCE [LARGE SCALE GENOMIC DNA]</scope>
    <source>
        <strain evidence="2">cv. Niubang</strain>
    </source>
</reference>
<name>A0ACB9A985_ARCLA</name>
<comment type="caution">
    <text evidence="1">The sequence shown here is derived from an EMBL/GenBank/DDBJ whole genome shotgun (WGS) entry which is preliminary data.</text>
</comment>
<accession>A0ACB9A985</accession>
<proteinExistence type="predicted"/>
<dbReference type="EMBL" id="CM042054">
    <property type="protein sequence ID" value="KAI3706762.1"/>
    <property type="molecule type" value="Genomic_DNA"/>
</dbReference>
<keyword evidence="2" id="KW-1185">Reference proteome</keyword>
<evidence type="ECO:0000313" key="2">
    <source>
        <dbReference type="Proteomes" id="UP001055879"/>
    </source>
</evidence>
<sequence>MPTVLHSRLSLVTGSSRFPTGFEKRLCCSAGDTSWSPLWVVTSLDREAAQGIVTGMDRCWRLIQTSPVACICGAGKDCALKTGCGLADVPFSFGFCSLAGLSSLSR</sequence>
<protein>
    <submittedName>
        <fullName evidence="1">Uncharacterized protein</fullName>
    </submittedName>
</protein>
<gene>
    <name evidence="1" type="ORF">L6452_24715</name>
</gene>
<reference evidence="2" key="1">
    <citation type="journal article" date="2022" name="Mol. Ecol. Resour.">
        <title>The genomes of chicory, endive, great burdock and yacon provide insights into Asteraceae palaeo-polyploidization history and plant inulin production.</title>
        <authorList>
            <person name="Fan W."/>
            <person name="Wang S."/>
            <person name="Wang H."/>
            <person name="Wang A."/>
            <person name="Jiang F."/>
            <person name="Liu H."/>
            <person name="Zhao H."/>
            <person name="Xu D."/>
            <person name="Zhang Y."/>
        </authorList>
    </citation>
    <scope>NUCLEOTIDE SEQUENCE [LARGE SCALE GENOMIC DNA]</scope>
    <source>
        <strain evidence="2">cv. Niubang</strain>
    </source>
</reference>
<evidence type="ECO:0000313" key="1">
    <source>
        <dbReference type="EMBL" id="KAI3706762.1"/>
    </source>
</evidence>